<keyword evidence="2" id="KW-0325">Glycoprotein</keyword>
<comment type="caution">
    <text evidence="4">The sequence shown here is derived from an EMBL/GenBank/DDBJ whole genome shotgun (WGS) entry which is preliminary data.</text>
</comment>
<dbReference type="InterPro" id="IPR037359">
    <property type="entry name" value="NST/OST"/>
</dbReference>
<reference evidence="4 5" key="1">
    <citation type="submission" date="2015-06" db="EMBL/GenBank/DDBJ databases">
        <title>Draft genome assembly of filamentous brackish cyanobacterium Limnoraphis robusta strain CS-951.</title>
        <authorList>
            <person name="Willis A."/>
            <person name="Parks M."/>
            <person name="Burford M.A."/>
        </authorList>
    </citation>
    <scope>NUCLEOTIDE SEQUENCE [LARGE SCALE GENOMIC DNA]</scope>
    <source>
        <strain evidence="4 5">CS-951</strain>
    </source>
</reference>
<dbReference type="EMBL" id="LATL02000200">
    <property type="protein sequence ID" value="KKD34608.1"/>
    <property type="molecule type" value="Genomic_DNA"/>
</dbReference>
<evidence type="ECO:0000313" key="5">
    <source>
        <dbReference type="Proteomes" id="UP000033607"/>
    </source>
</evidence>
<evidence type="ECO:0000313" key="4">
    <source>
        <dbReference type="EMBL" id="KKD34608.1"/>
    </source>
</evidence>
<evidence type="ECO:0000259" key="3">
    <source>
        <dbReference type="Pfam" id="PF00685"/>
    </source>
</evidence>
<dbReference type="Pfam" id="PF00685">
    <property type="entry name" value="Sulfotransfer_1"/>
    <property type="match status" value="1"/>
</dbReference>
<feature type="domain" description="Sulfotransferase" evidence="3">
    <location>
        <begin position="18"/>
        <end position="230"/>
    </location>
</feature>
<dbReference type="PANTHER" id="PTHR10605">
    <property type="entry name" value="HEPARAN SULFATE SULFOTRANSFERASE"/>
    <property type="match status" value="1"/>
</dbReference>
<dbReference type="SUPFAM" id="SSF52540">
    <property type="entry name" value="P-loop containing nucleoside triphosphate hydrolases"/>
    <property type="match status" value="1"/>
</dbReference>
<sequence length="271" mass="32156">MIKDLIKNVAYPMLKSRPDFLVIGAQKAGTTSLYNYLIQHPKVVGNESWKEIRYFDLHENYNKGLGWYLGNFPSKREKGDRLTFDASPSYLYFDYIPGLIKKDLGNMKMIAILRNPVDRAYSAWQMYHSFADNPHDHLRNIADERTFKQAIDDELNSLSAKYPFDYINRGKYAYQLKNYYKQFDKENLLVLNFNQFKEDVETLLNSTCDFLSIERFSPEKLQEFKQTKYNAGKYKVEKSESDLQVIQQLKEYFVPYNEELYTLLGQRYTWS</sequence>
<accession>A0A0F5Y796</accession>
<dbReference type="Proteomes" id="UP000033607">
    <property type="component" value="Unassembled WGS sequence"/>
</dbReference>
<proteinExistence type="predicted"/>
<dbReference type="AlphaFoldDB" id="A0A0F5Y796"/>
<dbReference type="InterPro" id="IPR000863">
    <property type="entry name" value="Sulfotransferase_dom"/>
</dbReference>
<gene>
    <name evidence="4" type="ORF">WN50_29955</name>
</gene>
<keyword evidence="1 4" id="KW-0808">Transferase</keyword>
<dbReference type="PANTHER" id="PTHR10605:SF56">
    <property type="entry name" value="BIFUNCTIONAL HEPARAN SULFATE N-DEACETYLASE_N-SULFOTRANSFERASE"/>
    <property type="match status" value="1"/>
</dbReference>
<dbReference type="Gene3D" id="3.40.50.300">
    <property type="entry name" value="P-loop containing nucleotide triphosphate hydrolases"/>
    <property type="match status" value="1"/>
</dbReference>
<dbReference type="OrthoDB" id="9797480at2"/>
<dbReference type="GO" id="GO:0008146">
    <property type="term" value="F:sulfotransferase activity"/>
    <property type="evidence" value="ECO:0007669"/>
    <property type="project" value="InterPro"/>
</dbReference>
<dbReference type="RefSeq" id="WP_046282279.1">
    <property type="nucleotide sequence ID" value="NZ_LATL02000200.1"/>
</dbReference>
<protein>
    <submittedName>
        <fullName evidence="4">Deacetylase sulfotransferase</fullName>
    </submittedName>
</protein>
<evidence type="ECO:0000256" key="2">
    <source>
        <dbReference type="ARBA" id="ARBA00023180"/>
    </source>
</evidence>
<organism evidence="4 5">
    <name type="scientific">Limnoraphis robusta CS-951</name>
    <dbReference type="NCBI Taxonomy" id="1637645"/>
    <lineage>
        <taxon>Bacteria</taxon>
        <taxon>Bacillati</taxon>
        <taxon>Cyanobacteriota</taxon>
        <taxon>Cyanophyceae</taxon>
        <taxon>Oscillatoriophycideae</taxon>
        <taxon>Oscillatoriales</taxon>
        <taxon>Sirenicapillariaceae</taxon>
        <taxon>Limnoraphis</taxon>
    </lineage>
</organism>
<evidence type="ECO:0000256" key="1">
    <source>
        <dbReference type="ARBA" id="ARBA00022679"/>
    </source>
</evidence>
<name>A0A0F5Y796_9CYAN</name>
<dbReference type="InterPro" id="IPR027417">
    <property type="entry name" value="P-loop_NTPase"/>
</dbReference>